<dbReference type="SMART" id="SM00388">
    <property type="entry name" value="HisKA"/>
    <property type="match status" value="1"/>
</dbReference>
<evidence type="ECO:0000256" key="8">
    <source>
        <dbReference type="SAM" id="Phobius"/>
    </source>
</evidence>
<dbReference type="Gene3D" id="3.30.450.20">
    <property type="entry name" value="PAS domain"/>
    <property type="match status" value="1"/>
</dbReference>
<dbReference type="SMART" id="SM00448">
    <property type="entry name" value="REC"/>
    <property type="match status" value="1"/>
</dbReference>
<dbReference type="PANTHER" id="PTHR43065">
    <property type="entry name" value="SENSOR HISTIDINE KINASE"/>
    <property type="match status" value="1"/>
</dbReference>
<evidence type="ECO:0000313" key="14">
    <source>
        <dbReference type="Proteomes" id="UP001139522"/>
    </source>
</evidence>
<name>A0ABT5WHV8_9GAMM</name>
<evidence type="ECO:0000259" key="11">
    <source>
        <dbReference type="PROSITE" id="PS50112"/>
    </source>
</evidence>
<dbReference type="Pfam" id="PF00512">
    <property type="entry name" value="HisKA"/>
    <property type="match status" value="1"/>
</dbReference>
<proteinExistence type="predicted"/>
<dbReference type="CDD" id="cd00082">
    <property type="entry name" value="HisKA"/>
    <property type="match status" value="1"/>
</dbReference>
<dbReference type="PROSITE" id="PS50110">
    <property type="entry name" value="RESPONSE_REGULATORY"/>
    <property type="match status" value="1"/>
</dbReference>
<dbReference type="Gene3D" id="6.10.340.10">
    <property type="match status" value="1"/>
</dbReference>
<accession>A0ABT5WHV8</accession>
<feature type="modified residue" description="4-aspartylphosphate" evidence="7">
    <location>
        <position position="774"/>
    </location>
</feature>
<dbReference type="InterPro" id="IPR011006">
    <property type="entry name" value="CheY-like_superfamily"/>
</dbReference>
<evidence type="ECO:0000259" key="12">
    <source>
        <dbReference type="PROSITE" id="PS50885"/>
    </source>
</evidence>
<keyword evidence="8" id="KW-0472">Membrane</keyword>
<feature type="domain" description="PAS" evidence="11">
    <location>
        <begin position="340"/>
        <end position="382"/>
    </location>
</feature>
<dbReference type="SUPFAM" id="SSF47384">
    <property type="entry name" value="Homodimeric domain of signal transducing histidine kinase"/>
    <property type="match status" value="1"/>
</dbReference>
<keyword evidence="14" id="KW-1185">Reference proteome</keyword>
<dbReference type="Pfam" id="PF12860">
    <property type="entry name" value="PAS_7"/>
    <property type="match status" value="1"/>
</dbReference>
<dbReference type="Proteomes" id="UP001139522">
    <property type="component" value="Unassembled WGS sequence"/>
</dbReference>
<dbReference type="InterPro" id="IPR003661">
    <property type="entry name" value="HisK_dim/P_dom"/>
</dbReference>
<feature type="domain" description="Response regulatory" evidence="10">
    <location>
        <begin position="724"/>
        <end position="842"/>
    </location>
</feature>
<dbReference type="PROSITE" id="PS50109">
    <property type="entry name" value="HIS_KIN"/>
    <property type="match status" value="1"/>
</dbReference>
<keyword evidence="6" id="KW-0418">Kinase</keyword>
<dbReference type="SMART" id="SM00091">
    <property type="entry name" value="PAS"/>
    <property type="match status" value="2"/>
</dbReference>
<feature type="domain" description="Histidine kinase" evidence="9">
    <location>
        <begin position="480"/>
        <end position="694"/>
    </location>
</feature>
<comment type="caution">
    <text evidence="13">The sequence shown here is derived from an EMBL/GenBank/DDBJ whole genome shotgun (WGS) entry which is preliminary data.</text>
</comment>
<evidence type="ECO:0000256" key="6">
    <source>
        <dbReference type="ARBA" id="ARBA00022777"/>
    </source>
</evidence>
<dbReference type="Gene3D" id="3.40.50.2300">
    <property type="match status" value="1"/>
</dbReference>
<evidence type="ECO:0000256" key="7">
    <source>
        <dbReference type="PROSITE-ProRule" id="PRU00169"/>
    </source>
</evidence>
<dbReference type="SUPFAM" id="SSF55874">
    <property type="entry name" value="ATPase domain of HSP90 chaperone/DNA topoisomerase II/histidine kinase"/>
    <property type="match status" value="1"/>
</dbReference>
<dbReference type="Gene3D" id="3.30.565.10">
    <property type="entry name" value="Histidine kinase-like ATPase, C-terminal domain"/>
    <property type="match status" value="1"/>
</dbReference>
<dbReference type="InterPro" id="IPR038188">
    <property type="entry name" value="TorS_sensor_sf"/>
</dbReference>
<dbReference type="InterPro" id="IPR000014">
    <property type="entry name" value="PAS"/>
</dbReference>
<dbReference type="InterPro" id="IPR005467">
    <property type="entry name" value="His_kinase_dom"/>
</dbReference>
<keyword evidence="8" id="KW-1133">Transmembrane helix</keyword>
<dbReference type="InterPro" id="IPR036890">
    <property type="entry name" value="HATPase_C_sf"/>
</dbReference>
<dbReference type="PROSITE" id="PS50885">
    <property type="entry name" value="HAMP"/>
    <property type="match status" value="1"/>
</dbReference>
<evidence type="ECO:0000259" key="10">
    <source>
        <dbReference type="PROSITE" id="PS50110"/>
    </source>
</evidence>
<dbReference type="Pfam" id="PF02518">
    <property type="entry name" value="HATPase_c"/>
    <property type="match status" value="1"/>
</dbReference>
<evidence type="ECO:0000256" key="1">
    <source>
        <dbReference type="ARBA" id="ARBA00000085"/>
    </source>
</evidence>
<dbReference type="SUPFAM" id="SSF52172">
    <property type="entry name" value="CheY-like"/>
    <property type="match status" value="1"/>
</dbReference>
<dbReference type="InterPro" id="IPR001789">
    <property type="entry name" value="Sig_transdc_resp-reg_receiver"/>
</dbReference>
<dbReference type="InterPro" id="IPR035965">
    <property type="entry name" value="PAS-like_dom_sf"/>
</dbReference>
<comment type="subcellular location">
    <subcellularLocation>
        <location evidence="2">Membrane</location>
    </subcellularLocation>
</comment>
<dbReference type="PRINTS" id="PR00344">
    <property type="entry name" value="BCTRLSENSOR"/>
</dbReference>
<feature type="domain" description="HAMP" evidence="12">
    <location>
        <begin position="279"/>
        <end position="332"/>
    </location>
</feature>
<keyword evidence="5" id="KW-0808">Transferase</keyword>
<evidence type="ECO:0000256" key="4">
    <source>
        <dbReference type="ARBA" id="ARBA00022553"/>
    </source>
</evidence>
<reference evidence="13" key="1">
    <citation type="submission" date="2023-01" db="EMBL/GenBank/DDBJ databases">
        <title>Psychroserpens sp. MSW6 and Marinomonas sp. RSW2, isolated from seawater.</title>
        <authorList>
            <person name="Kristyanto S."/>
            <person name="Jung J."/>
            <person name="Kim J.M."/>
            <person name="Jeon C.O."/>
        </authorList>
    </citation>
    <scope>NUCLEOTIDE SEQUENCE</scope>
    <source>
        <strain evidence="13">RSW2</strain>
    </source>
</reference>
<dbReference type="EMBL" id="JAMZEG020000004">
    <property type="protein sequence ID" value="MDE8604404.1"/>
    <property type="molecule type" value="Genomic_DNA"/>
</dbReference>
<dbReference type="InterPro" id="IPR003594">
    <property type="entry name" value="HATPase_dom"/>
</dbReference>
<dbReference type="SUPFAM" id="SSF55785">
    <property type="entry name" value="PYP-like sensor domain (PAS domain)"/>
    <property type="match status" value="1"/>
</dbReference>
<dbReference type="Gene3D" id="1.20.58.920">
    <property type="match status" value="1"/>
</dbReference>
<keyword evidence="4 7" id="KW-0597">Phosphoprotein</keyword>
<dbReference type="EC" id="2.7.13.3" evidence="3"/>
<evidence type="ECO:0000256" key="5">
    <source>
        <dbReference type="ARBA" id="ARBA00022679"/>
    </source>
</evidence>
<dbReference type="InterPro" id="IPR004358">
    <property type="entry name" value="Sig_transdc_His_kin-like_C"/>
</dbReference>
<sequence length="842" mass="94455">MRFTSIRQKASLSILAISVVAFFMVGIGWQSMRVSEASLSEFESKILPEISTSLTLAEGVAQLAAIAPYTAGSGRPFQLQTESERIHRRILELRGVADSLTDSFFQRDIDDRLDDLQTTLEELVALVREELYLREDSLAQQFRIRQLSPSDEAASVNSQQGLIWLLQLLESPSLVPENMVKSLNLSTQSSQVSSITDDLLMAHRRLTQIQERKNYLLISIRAKSEQLSEQVSDFVGGLQKKVSRQRQDVSALVTRGQNWIIGISVFLLLGLTRLYLYSQRMTKDLGVVTNDMEQLSLGRVDSKRTAIRRHDEIGTLADTFEVFRRDALRRLEVTAELSEQKRLLETIFDNMNDGLSVFSAKGTLVAWNSGYQKLFDLSDDDLSVGMSIDDVQHLINRGQHKNLNLENQQVHMDEVNVTRHLRFQSFERHFDSGKIVEFRSKPMPEGGFVTLYTDLTERKSVESQLRQAQKMEMLGQLTGGVAHDFNNLLAAIMGNLQMLSDSRPQTSDQARYIERALVVSEKSSNLVQRLLAFSRRQQLFPVTIGVDDLIEGMLDLVEYSVGTHIHVESDLQCPNIMSLIDPSQLENALLNLSLNSASAMPDGGRLSFSTTLCTLPDSEVPAIRIQVEDSGEGISEGVIGRIFEPFFTTKPVGKGSGLGLSMIYGFVKQSGGEIKVTSGKGKWTRVCLFLPQQIVPTEALSDDKEISQDNETQQQTILLPERSVVWLVEDDEEVCRVMREQLEKMGFMVQHFDRAEAVIDALNNALIPDAIVSDVNLAGTMSGVELAHNIRVDTSGFRGPILLMSGLPKDELKQKYQLKENDLFISKPFTIKALSRIFQIQR</sequence>
<dbReference type="Gene3D" id="1.10.287.130">
    <property type="match status" value="1"/>
</dbReference>
<evidence type="ECO:0000259" key="9">
    <source>
        <dbReference type="PROSITE" id="PS50109"/>
    </source>
</evidence>
<dbReference type="PANTHER" id="PTHR43065:SF42">
    <property type="entry name" value="TWO-COMPONENT SENSOR PPRA"/>
    <property type="match status" value="1"/>
</dbReference>
<evidence type="ECO:0000256" key="2">
    <source>
        <dbReference type="ARBA" id="ARBA00004370"/>
    </source>
</evidence>
<dbReference type="PROSITE" id="PS50112">
    <property type="entry name" value="PAS"/>
    <property type="match status" value="1"/>
</dbReference>
<dbReference type="RefSeq" id="WP_255896956.1">
    <property type="nucleotide sequence ID" value="NZ_JAMZEG020000004.1"/>
</dbReference>
<organism evidence="13 14">
    <name type="scientific">Marinomonas maritima</name>
    <dbReference type="NCBI Taxonomy" id="2940935"/>
    <lineage>
        <taxon>Bacteria</taxon>
        <taxon>Pseudomonadati</taxon>
        <taxon>Pseudomonadota</taxon>
        <taxon>Gammaproteobacteria</taxon>
        <taxon>Oceanospirillales</taxon>
        <taxon>Oceanospirillaceae</taxon>
        <taxon>Marinomonas</taxon>
    </lineage>
</organism>
<keyword evidence="8" id="KW-0812">Transmembrane</keyword>
<dbReference type="SMART" id="SM00387">
    <property type="entry name" value="HATPase_c"/>
    <property type="match status" value="1"/>
</dbReference>
<evidence type="ECO:0000256" key="3">
    <source>
        <dbReference type="ARBA" id="ARBA00012438"/>
    </source>
</evidence>
<dbReference type="InterPro" id="IPR003660">
    <property type="entry name" value="HAMP_dom"/>
</dbReference>
<dbReference type="Pfam" id="PF00072">
    <property type="entry name" value="Response_reg"/>
    <property type="match status" value="1"/>
</dbReference>
<comment type="catalytic activity">
    <reaction evidence="1">
        <text>ATP + protein L-histidine = ADP + protein N-phospho-L-histidine.</text>
        <dbReference type="EC" id="2.7.13.3"/>
    </reaction>
</comment>
<evidence type="ECO:0000313" key="13">
    <source>
        <dbReference type="EMBL" id="MDE8604404.1"/>
    </source>
</evidence>
<gene>
    <name evidence="13" type="ORF">M3I01_016165</name>
</gene>
<dbReference type="InterPro" id="IPR036097">
    <property type="entry name" value="HisK_dim/P_sf"/>
</dbReference>
<protein>
    <recommendedName>
        <fullName evidence="3">histidine kinase</fullName>
        <ecNumber evidence="3">2.7.13.3</ecNumber>
    </recommendedName>
</protein>
<dbReference type="NCBIfam" id="TIGR00229">
    <property type="entry name" value="sensory_box"/>
    <property type="match status" value="1"/>
</dbReference>
<feature type="transmembrane region" description="Helical" evidence="8">
    <location>
        <begin position="12"/>
        <end position="32"/>
    </location>
</feature>